<dbReference type="PANTHER" id="PTHR32419">
    <property type="entry name" value="GLUTATHIONYL-HYDROQUINONE REDUCTASE"/>
    <property type="match status" value="1"/>
</dbReference>
<evidence type="ECO:0000256" key="3">
    <source>
        <dbReference type="PIRSR" id="PIRSR015753-3"/>
    </source>
</evidence>
<dbReference type="InterPro" id="IPR036249">
    <property type="entry name" value="Thioredoxin-like_sf"/>
</dbReference>
<dbReference type="SUPFAM" id="SSF47616">
    <property type="entry name" value="GST C-terminal domain-like"/>
    <property type="match status" value="1"/>
</dbReference>
<reference evidence="5 6" key="1">
    <citation type="submission" date="2019-02" db="EMBL/GenBank/DDBJ databases">
        <title>Hansschlegelia quercus sp. nov., a novel methylotrophic bacterium from buds of oak (Quercus robur L.).</title>
        <authorList>
            <person name="Agafonova N.V."/>
            <person name="Kaparullina E.N."/>
            <person name="Grouzdev D.S."/>
            <person name="Doronina N.V."/>
        </authorList>
    </citation>
    <scope>NUCLEOTIDE SEQUENCE [LARGE SCALE GENOMIC DNA]</scope>
    <source>
        <strain evidence="5 6">Dub</strain>
    </source>
</reference>
<evidence type="ECO:0000259" key="4">
    <source>
        <dbReference type="PROSITE" id="PS50405"/>
    </source>
</evidence>
<dbReference type="Proteomes" id="UP000291613">
    <property type="component" value="Unassembled WGS sequence"/>
</dbReference>
<dbReference type="AlphaFoldDB" id="A0A4Q9GL45"/>
<comment type="caution">
    <text evidence="5">The sequence shown here is derived from an EMBL/GenBank/DDBJ whole genome shotgun (WGS) entry which is preliminary data.</text>
</comment>
<dbReference type="PROSITE" id="PS50405">
    <property type="entry name" value="GST_CTER"/>
    <property type="match status" value="1"/>
</dbReference>
<dbReference type="SFLD" id="SFLDG01206">
    <property type="entry name" value="Xi.1"/>
    <property type="match status" value="1"/>
</dbReference>
<dbReference type="SFLD" id="SFLDG01148">
    <property type="entry name" value="Xi_(cytGST)"/>
    <property type="match status" value="1"/>
</dbReference>
<dbReference type="Gene3D" id="1.20.1050.10">
    <property type="match status" value="1"/>
</dbReference>
<dbReference type="InterPro" id="IPR047047">
    <property type="entry name" value="GST_Omega-like_C"/>
</dbReference>
<dbReference type="CDD" id="cd03190">
    <property type="entry name" value="GST_C_Omega_like"/>
    <property type="match status" value="1"/>
</dbReference>
<dbReference type="SFLD" id="SFLDS00019">
    <property type="entry name" value="Glutathione_Transferase_(cytos"/>
    <property type="match status" value="1"/>
</dbReference>
<keyword evidence="6" id="KW-1185">Reference proteome</keyword>
<dbReference type="InterPro" id="IPR010987">
    <property type="entry name" value="Glutathione-S-Trfase_C-like"/>
</dbReference>
<dbReference type="InterPro" id="IPR004045">
    <property type="entry name" value="Glutathione_S-Trfase_N"/>
</dbReference>
<feature type="site" description="Lowers pKa of active site Cys" evidence="3">
    <location>
        <position position="252"/>
    </location>
</feature>
<feature type="active site" description="Proton donor/acceptor" evidence="1">
    <location>
        <position position="194"/>
    </location>
</feature>
<gene>
    <name evidence="5" type="ORF">EYR15_01970</name>
</gene>
<protein>
    <submittedName>
        <fullName evidence="5">Glutathione S-transferase family protein</fullName>
    </submittedName>
</protein>
<dbReference type="GO" id="GO:0005737">
    <property type="term" value="C:cytoplasm"/>
    <property type="evidence" value="ECO:0007669"/>
    <property type="project" value="TreeGrafter"/>
</dbReference>
<evidence type="ECO:0000313" key="6">
    <source>
        <dbReference type="Proteomes" id="UP000291613"/>
    </source>
</evidence>
<feature type="domain" description="GST C-terminal" evidence="4">
    <location>
        <begin position="171"/>
        <end position="295"/>
    </location>
</feature>
<feature type="binding site" evidence="2">
    <location>
        <begin position="147"/>
        <end position="148"/>
    </location>
    <ligand>
        <name>glutathione</name>
        <dbReference type="ChEBI" id="CHEBI:57925"/>
    </ligand>
</feature>
<dbReference type="EMBL" id="SIUB01000001">
    <property type="protein sequence ID" value="TBN54942.1"/>
    <property type="molecule type" value="Genomic_DNA"/>
</dbReference>
<feature type="binding site" evidence="2">
    <location>
        <begin position="129"/>
        <end position="132"/>
    </location>
    <ligand>
        <name>glutathione</name>
        <dbReference type="ChEBI" id="CHEBI:57925"/>
    </ligand>
</feature>
<dbReference type="InterPro" id="IPR040079">
    <property type="entry name" value="Glutathione_S-Trfase"/>
</dbReference>
<feature type="active site" description="Nucleophile" evidence="1">
    <location>
        <position position="63"/>
    </location>
</feature>
<evidence type="ECO:0000256" key="2">
    <source>
        <dbReference type="PIRSR" id="PIRSR015753-2"/>
    </source>
</evidence>
<dbReference type="PANTHER" id="PTHR32419:SF6">
    <property type="entry name" value="GLUTATHIONE S-TRANSFERASE OMEGA-LIKE 1-RELATED"/>
    <property type="match status" value="1"/>
</dbReference>
<dbReference type="Gene3D" id="3.40.30.10">
    <property type="entry name" value="Glutaredoxin"/>
    <property type="match status" value="1"/>
</dbReference>
<proteinExistence type="predicted"/>
<dbReference type="FunFam" id="3.40.30.10:FF:000058">
    <property type="entry name" value="Glutathione S-transferase, omega"/>
    <property type="match status" value="1"/>
</dbReference>
<dbReference type="Pfam" id="PF13410">
    <property type="entry name" value="GST_C_2"/>
    <property type="match status" value="1"/>
</dbReference>
<feature type="site" description="Lowers pKa of active site Cys" evidence="3">
    <location>
        <position position="295"/>
    </location>
</feature>
<dbReference type="InterPro" id="IPR036282">
    <property type="entry name" value="Glutathione-S-Trfase_C_sf"/>
</dbReference>
<keyword evidence="5" id="KW-0808">Transferase</keyword>
<dbReference type="OrthoDB" id="9769158at2"/>
<evidence type="ECO:0000256" key="1">
    <source>
        <dbReference type="PIRSR" id="PIRSR015753-1"/>
    </source>
</evidence>
<dbReference type="GO" id="GO:0004364">
    <property type="term" value="F:glutathione transferase activity"/>
    <property type="evidence" value="ECO:0007669"/>
    <property type="project" value="InterPro"/>
</dbReference>
<dbReference type="RefSeq" id="WP_131001194.1">
    <property type="nucleotide sequence ID" value="NZ_JBHSZR010000002.1"/>
</dbReference>
<accession>A0A4Q9GL45</accession>
<feature type="binding site" evidence="2">
    <location>
        <position position="96"/>
    </location>
    <ligand>
        <name>glutathione</name>
        <dbReference type="ChEBI" id="CHEBI:57925"/>
    </ligand>
</feature>
<name>A0A4Q9GL45_9HYPH</name>
<dbReference type="PIRSF" id="PIRSF015753">
    <property type="entry name" value="GST"/>
    <property type="match status" value="1"/>
</dbReference>
<organism evidence="5 6">
    <name type="scientific">Hansschlegelia quercus</name>
    <dbReference type="NCBI Taxonomy" id="2528245"/>
    <lineage>
        <taxon>Bacteria</taxon>
        <taxon>Pseudomonadati</taxon>
        <taxon>Pseudomonadota</taxon>
        <taxon>Alphaproteobacteria</taxon>
        <taxon>Hyphomicrobiales</taxon>
        <taxon>Methylopilaceae</taxon>
        <taxon>Hansschlegelia</taxon>
    </lineage>
</organism>
<dbReference type="Pfam" id="PF13409">
    <property type="entry name" value="GST_N_2"/>
    <property type="match status" value="1"/>
</dbReference>
<dbReference type="SUPFAM" id="SSF52833">
    <property type="entry name" value="Thioredoxin-like"/>
    <property type="match status" value="1"/>
</dbReference>
<evidence type="ECO:0000313" key="5">
    <source>
        <dbReference type="EMBL" id="TBN54942.1"/>
    </source>
</evidence>
<sequence>MGLLVDGAWRDQWYDTSKSGGRFERQASQFRNWVAADGAAGPSGEGGFKAEAGRYHLYVSLACPWAHRTLIFRRLKKLEELISVSVVDPHMGAEGWVFGDFPAATPDTVNGAERLYEVYLRAEPDVTTRVTVPVLWDKTRGAIVSNESAEIIRMFNSAFDGLTGETSDFYPEPLRSEIDALNERIYARVNNGVYRVGFATTQDAYEEAFAALFEELDDLDERLGRRRFLCGAETTEADWRLFTTLVRFDAVYFGHFKCNRRRIADYANLSGYLRDFYQQPGVRETVNFAHIKTHYYWSHTTINPTRIVPVGPDLDLDAPADREGLTGLTSGR</sequence>
<dbReference type="InterPro" id="IPR016639">
    <property type="entry name" value="GST_Omega/GSH"/>
</dbReference>